<evidence type="ECO:0000313" key="2">
    <source>
        <dbReference type="Proteomes" id="UP001164250"/>
    </source>
</evidence>
<reference evidence="2" key="1">
    <citation type="journal article" date="2023" name="G3 (Bethesda)">
        <title>Genome assembly and association tests identify interacting loci associated with vigor, precocity, and sex in interspecific pistachio rootstocks.</title>
        <authorList>
            <person name="Palmer W."/>
            <person name="Jacygrad E."/>
            <person name="Sagayaradj S."/>
            <person name="Cavanaugh K."/>
            <person name="Han R."/>
            <person name="Bertier L."/>
            <person name="Beede B."/>
            <person name="Kafkas S."/>
            <person name="Golino D."/>
            <person name="Preece J."/>
            <person name="Michelmore R."/>
        </authorList>
    </citation>
    <scope>NUCLEOTIDE SEQUENCE [LARGE SCALE GENOMIC DNA]</scope>
</reference>
<comment type="caution">
    <text evidence="1">The sequence shown here is derived from an EMBL/GenBank/DDBJ whole genome shotgun (WGS) entry which is preliminary data.</text>
</comment>
<evidence type="ECO:0000313" key="1">
    <source>
        <dbReference type="EMBL" id="KAJ0102729.1"/>
    </source>
</evidence>
<organism evidence="1 2">
    <name type="scientific">Pistacia atlantica</name>
    <dbReference type="NCBI Taxonomy" id="434234"/>
    <lineage>
        <taxon>Eukaryota</taxon>
        <taxon>Viridiplantae</taxon>
        <taxon>Streptophyta</taxon>
        <taxon>Embryophyta</taxon>
        <taxon>Tracheophyta</taxon>
        <taxon>Spermatophyta</taxon>
        <taxon>Magnoliopsida</taxon>
        <taxon>eudicotyledons</taxon>
        <taxon>Gunneridae</taxon>
        <taxon>Pentapetalae</taxon>
        <taxon>rosids</taxon>
        <taxon>malvids</taxon>
        <taxon>Sapindales</taxon>
        <taxon>Anacardiaceae</taxon>
        <taxon>Pistacia</taxon>
    </lineage>
</organism>
<protein>
    <submittedName>
        <fullName evidence="1">Uncharacterized protein</fullName>
    </submittedName>
</protein>
<gene>
    <name evidence="1" type="ORF">Patl1_04509</name>
</gene>
<proteinExistence type="predicted"/>
<name>A0ACC1BUW7_9ROSI</name>
<dbReference type="EMBL" id="CM047899">
    <property type="protein sequence ID" value="KAJ0102729.1"/>
    <property type="molecule type" value="Genomic_DNA"/>
</dbReference>
<accession>A0ACC1BUW7</accession>
<dbReference type="Proteomes" id="UP001164250">
    <property type="component" value="Chromosome 3"/>
</dbReference>
<sequence length="83" mass="9541">MIVIPILSMTMVILGFIIHYVRRKHRRKGEDLLLFDMHSGQKSDDLELTEVKKLGKNSRKEVKLPLFSFASVSAATDQFLSHK</sequence>
<keyword evidence="2" id="KW-1185">Reference proteome</keyword>